<dbReference type="EMBL" id="CVLB01000001">
    <property type="protein sequence ID" value="CRF33503.1"/>
    <property type="molecule type" value="Genomic_DNA"/>
</dbReference>
<dbReference type="OrthoDB" id="9788698at2"/>
<name>A0A0G4K766_9SPIR</name>
<dbReference type="Proteomes" id="UP000043763">
    <property type="component" value="Unassembled WGS sequence"/>
</dbReference>
<protein>
    <recommendedName>
        <fullName evidence="7">BFN domain-containing protein</fullName>
    </recommendedName>
</protein>
<evidence type="ECO:0000259" key="4">
    <source>
        <dbReference type="PROSITE" id="PS51658"/>
    </source>
</evidence>
<evidence type="ECO:0000256" key="2">
    <source>
        <dbReference type="SAM" id="Coils"/>
    </source>
</evidence>
<dbReference type="GO" id="GO:0009432">
    <property type="term" value="P:SOS response"/>
    <property type="evidence" value="ECO:0007669"/>
    <property type="project" value="UniProtKB-KW"/>
</dbReference>
<gene>
    <name evidence="5" type="ORF">BRSU_1484</name>
</gene>
<proteinExistence type="predicted"/>
<dbReference type="RefSeq" id="WP_048594693.1">
    <property type="nucleotide sequence ID" value="NZ_CVLB01000001.1"/>
</dbReference>
<sequence>MVEAKILNLAITDKGFVVILKPEKSDKVVPISIAYLEAQSIMSSLIGYKIERPLTHDIIYSIFQNCSIRLINVIIDNVHTDTFFAKLVIEHNAKNIFIDSRPSDAIALSLKSKAPIFIEEHVIEKAGILLEENDSLMKVKEGIPFTYQKFDREELKEKNAENIFVKKEPEEINNNIYNQQLNTINNNNKKNKEELQKLLDQAVKEERYEDAAKYRDELDNLTE</sequence>
<dbReference type="GO" id="GO:0004518">
    <property type="term" value="F:nuclease activity"/>
    <property type="evidence" value="ECO:0007669"/>
    <property type="project" value="InterPro"/>
</dbReference>
<keyword evidence="6" id="KW-1185">Reference proteome</keyword>
<evidence type="ECO:0008006" key="7">
    <source>
        <dbReference type="Google" id="ProtNLM"/>
    </source>
</evidence>
<dbReference type="Pfam" id="PF02151">
    <property type="entry name" value="UVR"/>
    <property type="match status" value="1"/>
</dbReference>
<dbReference type="Gene3D" id="3.10.690.10">
    <property type="entry name" value="Bifunctional nuclease domain"/>
    <property type="match status" value="1"/>
</dbReference>
<keyword evidence="1" id="KW-0742">SOS response</keyword>
<dbReference type="InterPro" id="IPR001943">
    <property type="entry name" value="UVR_dom"/>
</dbReference>
<evidence type="ECO:0000313" key="6">
    <source>
        <dbReference type="Proteomes" id="UP000043763"/>
    </source>
</evidence>
<keyword evidence="1" id="KW-0227">DNA damage</keyword>
<feature type="coiled-coil region" evidence="2">
    <location>
        <begin position="174"/>
        <end position="205"/>
    </location>
</feature>
<evidence type="ECO:0000259" key="3">
    <source>
        <dbReference type="PROSITE" id="PS50151"/>
    </source>
</evidence>
<keyword evidence="2" id="KW-0175">Coiled coil</keyword>
<organism evidence="5 6">
    <name type="scientific">Brachyspira suanatina</name>
    <dbReference type="NCBI Taxonomy" id="381802"/>
    <lineage>
        <taxon>Bacteria</taxon>
        <taxon>Pseudomonadati</taxon>
        <taxon>Spirochaetota</taxon>
        <taxon>Spirochaetia</taxon>
        <taxon>Brachyspirales</taxon>
        <taxon>Brachyspiraceae</taxon>
        <taxon>Brachyspira</taxon>
    </lineage>
</organism>
<dbReference type="PANTHER" id="PTHR15160">
    <property type="entry name" value="VON HIPPEL-LINDAU PROTEIN"/>
    <property type="match status" value="1"/>
</dbReference>
<dbReference type="PROSITE" id="PS50151">
    <property type="entry name" value="UVR"/>
    <property type="match status" value="1"/>
</dbReference>
<dbReference type="Pfam" id="PF02577">
    <property type="entry name" value="BFN_dom"/>
    <property type="match status" value="1"/>
</dbReference>
<feature type="domain" description="BFN" evidence="4">
    <location>
        <begin position="1"/>
        <end position="130"/>
    </location>
</feature>
<dbReference type="InterPro" id="IPR036104">
    <property type="entry name" value="BFN_sf"/>
</dbReference>
<dbReference type="PANTHER" id="PTHR15160:SF1">
    <property type="entry name" value="VON HIPPEL-LINDAU DISEASE TUMOR SUPPRESSOR"/>
    <property type="match status" value="1"/>
</dbReference>
<evidence type="ECO:0000313" key="5">
    <source>
        <dbReference type="EMBL" id="CRF33503.1"/>
    </source>
</evidence>
<accession>A0A0G4K766</accession>
<evidence type="ECO:0000256" key="1">
    <source>
        <dbReference type="ARBA" id="ARBA00023236"/>
    </source>
</evidence>
<dbReference type="InterPro" id="IPR003729">
    <property type="entry name" value="Bi_nuclease_dom"/>
</dbReference>
<dbReference type="InterPro" id="IPR036876">
    <property type="entry name" value="UVR_dom_sf"/>
</dbReference>
<dbReference type="PROSITE" id="PS51658">
    <property type="entry name" value="BFN"/>
    <property type="match status" value="1"/>
</dbReference>
<feature type="domain" description="UVR" evidence="3">
    <location>
        <begin position="189"/>
        <end position="223"/>
    </location>
</feature>
<dbReference type="SUPFAM" id="SSF103256">
    <property type="entry name" value="Hypothetical protein TM0160"/>
    <property type="match status" value="1"/>
</dbReference>
<dbReference type="AlphaFoldDB" id="A0A0G4K766"/>
<dbReference type="SUPFAM" id="SSF46600">
    <property type="entry name" value="C-terminal UvrC-binding domain of UvrB"/>
    <property type="match status" value="1"/>
</dbReference>
<reference evidence="6" key="1">
    <citation type="submission" date="2015-04" db="EMBL/GenBank/DDBJ databases">
        <authorList>
            <person name="Mushtaq Mamoona"/>
        </authorList>
    </citation>
    <scope>NUCLEOTIDE SEQUENCE [LARGE SCALE GENOMIC DNA]</scope>
    <source>
        <strain evidence="6">AN4859/03</strain>
    </source>
</reference>